<reference evidence="6 7" key="1">
    <citation type="submission" date="2016-10" db="EMBL/GenBank/DDBJ databases">
        <authorList>
            <person name="de Groot N.N."/>
        </authorList>
    </citation>
    <scope>NUCLEOTIDE SEQUENCE [LARGE SCALE GENOMIC DNA]</scope>
    <source>
        <strain evidence="6 7">DSM 19706</strain>
    </source>
</reference>
<dbReference type="Pfam" id="PF09685">
    <property type="entry name" value="MamF_MmsF"/>
    <property type="match status" value="1"/>
</dbReference>
<keyword evidence="4 5" id="KW-0472">Membrane</keyword>
<gene>
    <name evidence="6" type="ORF">SAMN05660429_01963</name>
</gene>
<name>A0A1I0EVK7_THASX</name>
<dbReference type="OrthoDB" id="6400719at2"/>
<evidence type="ECO:0000256" key="3">
    <source>
        <dbReference type="ARBA" id="ARBA00022989"/>
    </source>
</evidence>
<keyword evidence="3 5" id="KW-1133">Transmembrane helix</keyword>
<evidence type="ECO:0000256" key="2">
    <source>
        <dbReference type="ARBA" id="ARBA00022692"/>
    </source>
</evidence>
<evidence type="ECO:0000313" key="6">
    <source>
        <dbReference type="EMBL" id="SET49676.1"/>
    </source>
</evidence>
<dbReference type="EMBL" id="FOHK01000008">
    <property type="protein sequence ID" value="SET49676.1"/>
    <property type="molecule type" value="Genomic_DNA"/>
</dbReference>
<feature type="transmembrane region" description="Helical" evidence="5">
    <location>
        <begin position="20"/>
        <end position="39"/>
    </location>
</feature>
<evidence type="ECO:0000256" key="5">
    <source>
        <dbReference type="SAM" id="Phobius"/>
    </source>
</evidence>
<organism evidence="6 7">
    <name type="scientific">Thalassotalea agarivorans</name>
    <name type="common">Thalassomonas agarivorans</name>
    <dbReference type="NCBI Taxonomy" id="349064"/>
    <lineage>
        <taxon>Bacteria</taxon>
        <taxon>Pseudomonadati</taxon>
        <taxon>Pseudomonadota</taxon>
        <taxon>Gammaproteobacteria</taxon>
        <taxon>Alteromonadales</taxon>
        <taxon>Colwelliaceae</taxon>
        <taxon>Thalassotalea</taxon>
    </lineage>
</organism>
<comment type="subcellular location">
    <subcellularLocation>
        <location evidence="1">Membrane</location>
        <topology evidence="1">Multi-pass membrane protein</topology>
    </subcellularLocation>
</comment>
<dbReference type="Proteomes" id="UP000199308">
    <property type="component" value="Unassembled WGS sequence"/>
</dbReference>
<sequence length="109" mass="12646">MSPYPIESKHHYDMEKFVAVVGYLTIFGWLIAVLVHGNNRSEFARFHLRQSLGLILTSLICCFIPLVGWILMIPVFVMWLVAIFHTLNGQQVLTPLLGEFFQEHLDFIR</sequence>
<evidence type="ECO:0000313" key="7">
    <source>
        <dbReference type="Proteomes" id="UP000199308"/>
    </source>
</evidence>
<evidence type="ECO:0000256" key="4">
    <source>
        <dbReference type="ARBA" id="ARBA00023136"/>
    </source>
</evidence>
<dbReference type="InterPro" id="IPR019109">
    <property type="entry name" value="MamF_MmsF"/>
</dbReference>
<proteinExistence type="predicted"/>
<feature type="transmembrane region" description="Helical" evidence="5">
    <location>
        <begin position="51"/>
        <end position="84"/>
    </location>
</feature>
<dbReference type="STRING" id="349064.SAMN05660429_01963"/>
<protein>
    <submittedName>
        <fullName evidence="6">Uncharacterized membrane protein</fullName>
    </submittedName>
</protein>
<accession>A0A1I0EVK7</accession>
<dbReference type="AlphaFoldDB" id="A0A1I0EVK7"/>
<evidence type="ECO:0000256" key="1">
    <source>
        <dbReference type="ARBA" id="ARBA00004141"/>
    </source>
</evidence>
<dbReference type="RefSeq" id="WP_093329667.1">
    <property type="nucleotide sequence ID" value="NZ_AP027363.1"/>
</dbReference>
<keyword evidence="7" id="KW-1185">Reference proteome</keyword>
<keyword evidence="2 5" id="KW-0812">Transmembrane</keyword>